<feature type="transmembrane region" description="Helical" evidence="2">
    <location>
        <begin position="96"/>
        <end position="115"/>
    </location>
</feature>
<dbReference type="PANTHER" id="PTHR14969:SF13">
    <property type="entry name" value="AT30094P"/>
    <property type="match status" value="1"/>
</dbReference>
<dbReference type="InterPro" id="IPR000326">
    <property type="entry name" value="PAP2/HPO"/>
</dbReference>
<evidence type="ECO:0000256" key="1">
    <source>
        <dbReference type="SAM" id="MobiDB-lite"/>
    </source>
</evidence>
<dbReference type="EMBL" id="JBHYPX010000030">
    <property type="protein sequence ID" value="MFE1353564.1"/>
    <property type="molecule type" value="Genomic_DNA"/>
</dbReference>
<evidence type="ECO:0000313" key="5">
    <source>
        <dbReference type="Proteomes" id="UP001599542"/>
    </source>
</evidence>
<dbReference type="Proteomes" id="UP001599542">
    <property type="component" value="Unassembled WGS sequence"/>
</dbReference>
<gene>
    <name evidence="4" type="ORF">ACFW6T_16410</name>
</gene>
<dbReference type="SUPFAM" id="SSF48317">
    <property type="entry name" value="Acid phosphatase/Vanadium-dependent haloperoxidase"/>
    <property type="match status" value="1"/>
</dbReference>
<dbReference type="Gene3D" id="1.20.144.10">
    <property type="entry name" value="Phosphatidic acid phosphatase type 2/haloperoxidase"/>
    <property type="match status" value="1"/>
</dbReference>
<dbReference type="PANTHER" id="PTHR14969">
    <property type="entry name" value="SPHINGOSINE-1-PHOSPHATE PHOSPHOHYDROLASE"/>
    <property type="match status" value="1"/>
</dbReference>
<dbReference type="SMART" id="SM00014">
    <property type="entry name" value="acidPPc"/>
    <property type="match status" value="1"/>
</dbReference>
<feature type="transmembrane region" description="Helical" evidence="2">
    <location>
        <begin position="135"/>
        <end position="158"/>
    </location>
</feature>
<keyword evidence="2" id="KW-1133">Transmembrane helix</keyword>
<accession>A0ABW6GLE3</accession>
<dbReference type="Pfam" id="PF01569">
    <property type="entry name" value="PAP2"/>
    <property type="match status" value="1"/>
</dbReference>
<feature type="transmembrane region" description="Helical" evidence="2">
    <location>
        <begin position="170"/>
        <end position="192"/>
    </location>
</feature>
<reference evidence="4 5" key="1">
    <citation type="submission" date="2024-09" db="EMBL/GenBank/DDBJ databases">
        <title>The Natural Products Discovery Center: Release of the First 8490 Sequenced Strains for Exploring Actinobacteria Biosynthetic Diversity.</title>
        <authorList>
            <person name="Kalkreuter E."/>
            <person name="Kautsar S.A."/>
            <person name="Yang D."/>
            <person name="Bader C.D."/>
            <person name="Teijaro C.N."/>
            <person name="Fluegel L."/>
            <person name="Davis C.M."/>
            <person name="Simpson J.R."/>
            <person name="Lauterbach L."/>
            <person name="Steele A.D."/>
            <person name="Gui C."/>
            <person name="Meng S."/>
            <person name="Li G."/>
            <person name="Viehrig K."/>
            <person name="Ye F."/>
            <person name="Su P."/>
            <person name="Kiefer A.F."/>
            <person name="Nichols A."/>
            <person name="Cepeda A.J."/>
            <person name="Yan W."/>
            <person name="Fan B."/>
            <person name="Jiang Y."/>
            <person name="Adhikari A."/>
            <person name="Zheng C.-J."/>
            <person name="Schuster L."/>
            <person name="Cowan T.M."/>
            <person name="Smanski M.J."/>
            <person name="Chevrette M.G."/>
            <person name="De Carvalho L.P.S."/>
            <person name="Shen B."/>
        </authorList>
    </citation>
    <scope>NUCLEOTIDE SEQUENCE [LARGE SCALE GENOMIC DNA]</scope>
    <source>
        <strain evidence="4 5">NPDC058753</strain>
    </source>
</reference>
<proteinExistence type="predicted"/>
<sequence>MTGADLRRPAALAAACGGAFVLLAVVLAVHGWRPFGFEAAAVHWGVTHRPEEARAAAIAVTALGTDVFPYALALAAGALCARMGGPSGRRGRRTAAVLLAPVGWLAAGQLLRQALMRSFARPRPPAAGWAFDASWFAFPSGHAFTSALSAGLLAWAVARARPRAARTATAAALLFAAAIGSTRVFLGVHWPLDVLGGWLLAGCWLALGACLLPHLLPTAPDGPRHRTRPPHDDRADHRHRRVAATALLSARRTRCLPGPGGPSR</sequence>
<evidence type="ECO:0000259" key="3">
    <source>
        <dbReference type="SMART" id="SM00014"/>
    </source>
</evidence>
<dbReference type="RefSeq" id="WP_380315506.1">
    <property type="nucleotide sequence ID" value="NZ_JBHYPW010000001.1"/>
</dbReference>
<dbReference type="InterPro" id="IPR036938">
    <property type="entry name" value="PAP2/HPO_sf"/>
</dbReference>
<evidence type="ECO:0000313" key="4">
    <source>
        <dbReference type="EMBL" id="MFE1353564.1"/>
    </source>
</evidence>
<keyword evidence="2" id="KW-0472">Membrane</keyword>
<name>A0ABW6GLE3_9ACTN</name>
<protein>
    <submittedName>
        <fullName evidence="4">Phosphatase PAP2 family protein</fullName>
    </submittedName>
</protein>
<comment type="caution">
    <text evidence="4">The sequence shown here is derived from an EMBL/GenBank/DDBJ whole genome shotgun (WGS) entry which is preliminary data.</text>
</comment>
<keyword evidence="2" id="KW-0812">Transmembrane</keyword>
<evidence type="ECO:0000256" key="2">
    <source>
        <dbReference type="SAM" id="Phobius"/>
    </source>
</evidence>
<organism evidence="4 5">
    <name type="scientific">Kitasatospora phosalacinea</name>
    <dbReference type="NCBI Taxonomy" id="2065"/>
    <lineage>
        <taxon>Bacteria</taxon>
        <taxon>Bacillati</taxon>
        <taxon>Actinomycetota</taxon>
        <taxon>Actinomycetes</taxon>
        <taxon>Kitasatosporales</taxon>
        <taxon>Streptomycetaceae</taxon>
        <taxon>Kitasatospora</taxon>
    </lineage>
</organism>
<feature type="transmembrane region" description="Helical" evidence="2">
    <location>
        <begin position="67"/>
        <end position="84"/>
    </location>
</feature>
<feature type="domain" description="Phosphatidic acid phosphatase type 2/haloperoxidase" evidence="3">
    <location>
        <begin position="99"/>
        <end position="209"/>
    </location>
</feature>
<keyword evidence="5" id="KW-1185">Reference proteome</keyword>
<feature type="transmembrane region" description="Helical" evidence="2">
    <location>
        <begin position="198"/>
        <end position="216"/>
    </location>
</feature>
<feature type="region of interest" description="Disordered" evidence="1">
    <location>
        <begin position="220"/>
        <end position="239"/>
    </location>
</feature>